<evidence type="ECO:0000313" key="7">
    <source>
        <dbReference type="Proteomes" id="UP000659388"/>
    </source>
</evidence>
<evidence type="ECO:0000313" key="6">
    <source>
        <dbReference type="EMBL" id="MBL3657533.1"/>
    </source>
</evidence>
<keyword evidence="4" id="KW-0472">Membrane</keyword>
<dbReference type="Proteomes" id="UP000659388">
    <property type="component" value="Unassembled WGS sequence"/>
</dbReference>
<evidence type="ECO:0000256" key="1">
    <source>
        <dbReference type="ARBA" id="ARBA00006739"/>
    </source>
</evidence>
<dbReference type="InterPro" id="IPR029044">
    <property type="entry name" value="Nucleotide-diphossugar_trans"/>
</dbReference>
<feature type="domain" description="Glycosyltransferase 2-like" evidence="5">
    <location>
        <begin position="2"/>
        <end position="132"/>
    </location>
</feature>
<accession>A0A937JZM0</accession>
<dbReference type="GO" id="GO:0016757">
    <property type="term" value="F:glycosyltransferase activity"/>
    <property type="evidence" value="ECO:0007669"/>
    <property type="project" value="UniProtKB-KW"/>
</dbReference>
<dbReference type="Pfam" id="PF00535">
    <property type="entry name" value="Glycos_transf_2"/>
    <property type="match status" value="1"/>
</dbReference>
<dbReference type="InterPro" id="IPR001173">
    <property type="entry name" value="Glyco_trans_2-like"/>
</dbReference>
<reference evidence="6" key="1">
    <citation type="submission" date="2021-01" db="EMBL/GenBank/DDBJ databases">
        <title>Fulvivirga kasyanovii gen. nov., sp nov., a novel member of the phylum Bacteroidetes isolated from seawater in a mussel farm.</title>
        <authorList>
            <person name="Zhao L.-H."/>
            <person name="Wang Z.-J."/>
        </authorList>
    </citation>
    <scope>NUCLEOTIDE SEQUENCE</scope>
    <source>
        <strain evidence="6">2943</strain>
    </source>
</reference>
<protein>
    <submittedName>
        <fullName evidence="6">Glycosyltransferase</fullName>
    </submittedName>
</protein>
<dbReference type="PANTHER" id="PTHR43630">
    <property type="entry name" value="POLY-BETA-1,6-N-ACETYL-D-GLUCOSAMINE SYNTHASE"/>
    <property type="match status" value="1"/>
</dbReference>
<evidence type="ECO:0000256" key="4">
    <source>
        <dbReference type="SAM" id="Phobius"/>
    </source>
</evidence>
<keyword evidence="4" id="KW-1133">Transmembrane helix</keyword>
<keyword evidence="2" id="KW-0328">Glycosyltransferase</keyword>
<comment type="caution">
    <text evidence="6">The sequence shown here is derived from an EMBL/GenBank/DDBJ whole genome shotgun (WGS) entry which is preliminary data.</text>
</comment>
<sequence>MVCAHNEEENLRRLLPLLYEQNHPDYEIIIVDDRSYDGTYDFLLEEAAKNSKVKIVKVNEKPENFNGKKYALTLGIKAAKKENIILTDADCTPASNNWLTQMSSQLASPKTINLGFSYYEQQKGFLNTFIRFDTLWTAIQYLGMALVGKPYMGVGRNLAYTRSLFIENKGFTAHMKVMGGDDDLFVNQHTNKGNTAITLGEDTIVYSKPKTSWKLFFRQKIRHLAVGKHYKSGNKVILGLFSLSHIFFWLILGVQTGMQVELYFVIGSFFIKTLLLYLTFIIACKKLGVRFNLWSLIFLDIIFVFYYSIIGLKALFTKRVRWI</sequence>
<proteinExistence type="inferred from homology"/>
<organism evidence="6 7">
    <name type="scientific">Fulvivirga sediminis</name>
    <dbReference type="NCBI Taxonomy" id="2803949"/>
    <lineage>
        <taxon>Bacteria</taxon>
        <taxon>Pseudomonadati</taxon>
        <taxon>Bacteroidota</taxon>
        <taxon>Cytophagia</taxon>
        <taxon>Cytophagales</taxon>
        <taxon>Fulvivirgaceae</taxon>
        <taxon>Fulvivirga</taxon>
    </lineage>
</organism>
<feature type="transmembrane region" description="Helical" evidence="4">
    <location>
        <begin position="296"/>
        <end position="316"/>
    </location>
</feature>
<dbReference type="Gene3D" id="3.90.550.10">
    <property type="entry name" value="Spore Coat Polysaccharide Biosynthesis Protein SpsA, Chain A"/>
    <property type="match status" value="1"/>
</dbReference>
<dbReference type="EMBL" id="JAESIY010000008">
    <property type="protein sequence ID" value="MBL3657533.1"/>
    <property type="molecule type" value="Genomic_DNA"/>
</dbReference>
<dbReference type="SUPFAM" id="SSF53448">
    <property type="entry name" value="Nucleotide-diphospho-sugar transferases"/>
    <property type="match status" value="1"/>
</dbReference>
<dbReference type="AlphaFoldDB" id="A0A937JZM0"/>
<comment type="similarity">
    <text evidence="1">Belongs to the glycosyltransferase 2 family.</text>
</comment>
<keyword evidence="7" id="KW-1185">Reference proteome</keyword>
<feature type="transmembrane region" description="Helical" evidence="4">
    <location>
        <begin position="236"/>
        <end position="256"/>
    </location>
</feature>
<gene>
    <name evidence="6" type="ORF">JL102_15400</name>
</gene>
<keyword evidence="3" id="KW-0808">Transferase</keyword>
<evidence type="ECO:0000256" key="2">
    <source>
        <dbReference type="ARBA" id="ARBA00022676"/>
    </source>
</evidence>
<name>A0A937JZM0_9BACT</name>
<evidence type="ECO:0000256" key="3">
    <source>
        <dbReference type="ARBA" id="ARBA00022679"/>
    </source>
</evidence>
<keyword evidence="4" id="KW-0812">Transmembrane</keyword>
<feature type="transmembrane region" description="Helical" evidence="4">
    <location>
        <begin position="262"/>
        <end position="284"/>
    </location>
</feature>
<evidence type="ECO:0000259" key="5">
    <source>
        <dbReference type="Pfam" id="PF00535"/>
    </source>
</evidence>
<dbReference type="PANTHER" id="PTHR43630:SF1">
    <property type="entry name" value="POLY-BETA-1,6-N-ACETYL-D-GLUCOSAMINE SYNTHASE"/>
    <property type="match status" value="1"/>
</dbReference>